<dbReference type="GO" id="GO:0004519">
    <property type="term" value="F:endonuclease activity"/>
    <property type="evidence" value="ECO:0007669"/>
    <property type="project" value="InterPro"/>
</dbReference>
<dbReference type="GO" id="GO:0030687">
    <property type="term" value="C:preribosome, large subunit precursor"/>
    <property type="evidence" value="ECO:0007669"/>
    <property type="project" value="TreeGrafter"/>
</dbReference>
<name>A0A8J2WZ06_9STRA</name>
<sequence length="303" mass="33319">MSLPRVVPWRDWAEWQLVYAGLYAQQPEPRMRAVARCRTWRLRGNVPHAVEATAALIAIDDLDPQTASLARAAAVTRAVNGALDVGQTGRDAKPLNALAEQAGLPTWLVDVRHGITHQKLPADGVLRAACDELLRFFDATYWRPQAEHLQGLRSASAKLVDDVLRAFSSSKKKRKRKINREFLATCAPCTLANVVVPVLVETDLFSSDTAAEALVKELSAAWPAARLAICAALVARSHKRASKWIPRLASQRDVGVLRSVLPARPNAQVALALARLLPARNRRPCPGLDELERLVKRPKKTVS</sequence>
<protein>
    <submittedName>
        <fullName evidence="1">Uncharacterized protein</fullName>
    </submittedName>
</protein>
<dbReference type="GO" id="GO:0000470">
    <property type="term" value="P:maturation of LSU-rRNA"/>
    <property type="evidence" value="ECO:0007669"/>
    <property type="project" value="TreeGrafter"/>
</dbReference>
<dbReference type="InterPro" id="IPR007174">
    <property type="entry name" value="Las1"/>
</dbReference>
<dbReference type="Pfam" id="PF04031">
    <property type="entry name" value="Las1"/>
    <property type="match status" value="1"/>
</dbReference>
<dbReference type="GO" id="GO:0090730">
    <property type="term" value="C:Las1 complex"/>
    <property type="evidence" value="ECO:0007669"/>
    <property type="project" value="InterPro"/>
</dbReference>
<accession>A0A8J2WZ06</accession>
<reference evidence="1" key="1">
    <citation type="submission" date="2021-11" db="EMBL/GenBank/DDBJ databases">
        <authorList>
            <consortium name="Genoscope - CEA"/>
            <person name="William W."/>
        </authorList>
    </citation>
    <scope>NUCLEOTIDE SEQUENCE</scope>
</reference>
<comment type="caution">
    <text evidence="1">The sequence shown here is derived from an EMBL/GenBank/DDBJ whole genome shotgun (WGS) entry which is preliminary data.</text>
</comment>
<evidence type="ECO:0000313" key="2">
    <source>
        <dbReference type="Proteomes" id="UP000789595"/>
    </source>
</evidence>
<gene>
    <name evidence="1" type="ORF">PECAL_4P04050</name>
</gene>
<dbReference type="GO" id="GO:0000460">
    <property type="term" value="P:maturation of 5.8S rRNA"/>
    <property type="evidence" value="ECO:0007669"/>
    <property type="project" value="TreeGrafter"/>
</dbReference>
<dbReference type="AlphaFoldDB" id="A0A8J2WZ06"/>
<dbReference type="PANTHER" id="PTHR15002">
    <property type="entry name" value="RIBOSOMAL BIOGENESIS PROTEIN LAS1L"/>
    <property type="match status" value="1"/>
</dbReference>
<keyword evidence="2" id="KW-1185">Reference proteome</keyword>
<dbReference type="OrthoDB" id="10263222at2759"/>
<dbReference type="EMBL" id="CAKKNE010000004">
    <property type="protein sequence ID" value="CAH0373224.1"/>
    <property type="molecule type" value="Genomic_DNA"/>
</dbReference>
<proteinExistence type="predicted"/>
<dbReference type="PANTHER" id="PTHR15002:SF0">
    <property type="entry name" value="RIBOSOMAL BIOGENESIS PROTEIN LAS1L"/>
    <property type="match status" value="1"/>
</dbReference>
<organism evidence="1 2">
    <name type="scientific">Pelagomonas calceolata</name>
    <dbReference type="NCBI Taxonomy" id="35677"/>
    <lineage>
        <taxon>Eukaryota</taxon>
        <taxon>Sar</taxon>
        <taxon>Stramenopiles</taxon>
        <taxon>Ochrophyta</taxon>
        <taxon>Pelagophyceae</taxon>
        <taxon>Pelagomonadales</taxon>
        <taxon>Pelagomonadaceae</taxon>
        <taxon>Pelagomonas</taxon>
    </lineage>
</organism>
<evidence type="ECO:0000313" key="1">
    <source>
        <dbReference type="EMBL" id="CAH0373224.1"/>
    </source>
</evidence>
<dbReference type="Proteomes" id="UP000789595">
    <property type="component" value="Unassembled WGS sequence"/>
</dbReference>